<reference evidence="9 10" key="1">
    <citation type="submission" date="2021-05" db="EMBL/GenBank/DDBJ databases">
        <title>The draft genome of Geobacter chapellei DSM 13688.</title>
        <authorList>
            <person name="Xu Z."/>
            <person name="Masuda Y."/>
            <person name="Itoh H."/>
            <person name="Senoo K."/>
        </authorList>
    </citation>
    <scope>NUCLEOTIDE SEQUENCE [LARGE SCALE GENOMIC DNA]</scope>
    <source>
        <strain evidence="9 10">DSM 13688</strain>
    </source>
</reference>
<evidence type="ECO:0000256" key="6">
    <source>
        <dbReference type="ARBA" id="ARBA00023136"/>
    </source>
</evidence>
<feature type="transmembrane region" description="Helical" evidence="7">
    <location>
        <begin position="250"/>
        <end position="274"/>
    </location>
</feature>
<comment type="subcellular location">
    <subcellularLocation>
        <location evidence="1">Membrane</location>
        <topology evidence="1">Multi-pass membrane protein</topology>
    </subcellularLocation>
</comment>
<evidence type="ECO:0000256" key="5">
    <source>
        <dbReference type="ARBA" id="ARBA00022989"/>
    </source>
</evidence>
<comment type="caution">
    <text evidence="9">The sequence shown here is derived from an EMBL/GenBank/DDBJ whole genome shotgun (WGS) entry which is preliminary data.</text>
</comment>
<feature type="transmembrane region" description="Helical" evidence="7">
    <location>
        <begin position="106"/>
        <end position="129"/>
    </location>
</feature>
<keyword evidence="6 7" id="KW-0472">Membrane</keyword>
<accession>A0ABS5UCC8</accession>
<sequence>MKNKAILCPRCHQLVGSDEATCSWCGTSRTSPWWHMVSLAQGMSGENGVFKAIITLNILLYVFSLLISSRIGGSAGGLFGVLAPDRTSLLLLGATGTVPIDQYGRLWTLFSASYLHAGVLHITFNLMALRNLAPLTTEEYGVSRMFIIYTLGGAGGFWASYMAGVPFTVGASAAVCSLIGALLYFGRSRGGAYGSAVYSEVKGWIISLLIFGLIMPGINNWGHGGGVISGIILGKLLGYGEHSLASKLHVLLATICAIGTIGVLLWAGYSALIYEHVQK</sequence>
<dbReference type="Pfam" id="PF01694">
    <property type="entry name" value="Rhomboid"/>
    <property type="match status" value="1"/>
</dbReference>
<dbReference type="Gene3D" id="1.20.1540.10">
    <property type="entry name" value="Rhomboid-like"/>
    <property type="match status" value="1"/>
</dbReference>
<feature type="transmembrane region" description="Helical" evidence="7">
    <location>
        <begin position="167"/>
        <end position="185"/>
    </location>
</feature>
<dbReference type="PANTHER" id="PTHR43731:SF14">
    <property type="entry name" value="PRESENILIN-ASSOCIATED RHOMBOID-LIKE PROTEIN, MITOCHONDRIAL"/>
    <property type="match status" value="1"/>
</dbReference>
<evidence type="ECO:0000256" key="1">
    <source>
        <dbReference type="ARBA" id="ARBA00004141"/>
    </source>
</evidence>
<keyword evidence="5 7" id="KW-1133">Transmembrane helix</keyword>
<evidence type="ECO:0000313" key="9">
    <source>
        <dbReference type="EMBL" id="MBT1073340.1"/>
    </source>
</evidence>
<keyword evidence="3 7" id="KW-0812">Transmembrane</keyword>
<protein>
    <submittedName>
        <fullName evidence="9">Rhomboid family intramembrane serine protease</fullName>
    </submittedName>
</protein>
<evidence type="ECO:0000256" key="4">
    <source>
        <dbReference type="ARBA" id="ARBA00022801"/>
    </source>
</evidence>
<proteinExistence type="inferred from homology"/>
<dbReference type="InterPro" id="IPR022764">
    <property type="entry name" value="Peptidase_S54_rhomboid_dom"/>
</dbReference>
<dbReference type="InterPro" id="IPR035952">
    <property type="entry name" value="Rhomboid-like_sf"/>
</dbReference>
<dbReference type="SUPFAM" id="SSF144091">
    <property type="entry name" value="Rhomboid-like"/>
    <property type="match status" value="1"/>
</dbReference>
<dbReference type="GO" id="GO:0006508">
    <property type="term" value="P:proteolysis"/>
    <property type="evidence" value="ECO:0007669"/>
    <property type="project" value="UniProtKB-KW"/>
</dbReference>
<evidence type="ECO:0000256" key="2">
    <source>
        <dbReference type="ARBA" id="ARBA00009045"/>
    </source>
</evidence>
<dbReference type="Proteomes" id="UP000784128">
    <property type="component" value="Unassembled WGS sequence"/>
</dbReference>
<evidence type="ECO:0000256" key="3">
    <source>
        <dbReference type="ARBA" id="ARBA00022692"/>
    </source>
</evidence>
<evidence type="ECO:0000256" key="7">
    <source>
        <dbReference type="SAM" id="Phobius"/>
    </source>
</evidence>
<feature type="transmembrane region" description="Helical" evidence="7">
    <location>
        <begin position="141"/>
        <end position="161"/>
    </location>
</feature>
<dbReference type="InterPro" id="IPR050925">
    <property type="entry name" value="Rhomboid_protease_S54"/>
</dbReference>
<keyword evidence="10" id="KW-1185">Reference proteome</keyword>
<feature type="transmembrane region" description="Helical" evidence="7">
    <location>
        <begin position="197"/>
        <end position="215"/>
    </location>
</feature>
<dbReference type="EMBL" id="JAHDYS010000020">
    <property type="protein sequence ID" value="MBT1073340.1"/>
    <property type="molecule type" value="Genomic_DNA"/>
</dbReference>
<comment type="similarity">
    <text evidence="2">Belongs to the peptidase S54 family.</text>
</comment>
<evidence type="ECO:0000259" key="8">
    <source>
        <dbReference type="Pfam" id="PF01694"/>
    </source>
</evidence>
<dbReference type="PANTHER" id="PTHR43731">
    <property type="entry name" value="RHOMBOID PROTEASE"/>
    <property type="match status" value="1"/>
</dbReference>
<feature type="transmembrane region" description="Helical" evidence="7">
    <location>
        <begin position="58"/>
        <end position="83"/>
    </location>
</feature>
<dbReference type="GO" id="GO:0008233">
    <property type="term" value="F:peptidase activity"/>
    <property type="evidence" value="ECO:0007669"/>
    <property type="project" value="UniProtKB-KW"/>
</dbReference>
<keyword evidence="9" id="KW-0645">Protease</keyword>
<feature type="domain" description="Peptidase S54 rhomboid" evidence="8">
    <location>
        <begin position="104"/>
        <end position="238"/>
    </location>
</feature>
<keyword evidence="4" id="KW-0378">Hydrolase</keyword>
<dbReference type="RefSeq" id="WP_214301287.1">
    <property type="nucleotide sequence ID" value="NZ_JAHDYS010000020.1"/>
</dbReference>
<name>A0ABS5UCC8_9BACT</name>
<organism evidence="9 10">
    <name type="scientific">Pelotalea chapellei</name>
    <dbReference type="NCBI Taxonomy" id="44671"/>
    <lineage>
        <taxon>Bacteria</taxon>
        <taxon>Pseudomonadati</taxon>
        <taxon>Thermodesulfobacteriota</taxon>
        <taxon>Desulfuromonadia</taxon>
        <taxon>Geobacterales</taxon>
        <taxon>Geobacteraceae</taxon>
        <taxon>Pelotalea</taxon>
    </lineage>
</organism>
<evidence type="ECO:0000313" key="10">
    <source>
        <dbReference type="Proteomes" id="UP000784128"/>
    </source>
</evidence>
<gene>
    <name evidence="9" type="ORF">KJB30_16230</name>
</gene>